<evidence type="ECO:0000256" key="7">
    <source>
        <dbReference type="ARBA" id="ARBA00022654"/>
    </source>
</evidence>
<dbReference type="InterPro" id="IPR011249">
    <property type="entry name" value="Metalloenz_LuxS/M16"/>
</dbReference>
<evidence type="ECO:0000256" key="13">
    <source>
        <dbReference type="ARBA" id="ARBA00031777"/>
    </source>
</evidence>
<name>A0A645DEG3_9ZZZZ</name>
<reference evidence="14" key="1">
    <citation type="submission" date="2019-08" db="EMBL/GenBank/DDBJ databases">
        <authorList>
            <person name="Kucharzyk K."/>
            <person name="Murdoch R.W."/>
            <person name="Higgins S."/>
            <person name="Loffler F."/>
        </authorList>
    </citation>
    <scope>NUCLEOTIDE SEQUENCE</scope>
</reference>
<dbReference type="PANTHER" id="PTHR35799">
    <property type="entry name" value="S-RIBOSYLHOMOCYSTEINE LYASE"/>
    <property type="match status" value="1"/>
</dbReference>
<evidence type="ECO:0000256" key="10">
    <source>
        <dbReference type="ARBA" id="ARBA00023004"/>
    </source>
</evidence>
<evidence type="ECO:0000256" key="5">
    <source>
        <dbReference type="ARBA" id="ARBA00012240"/>
    </source>
</evidence>
<keyword evidence="11 14" id="KW-0456">Lyase</keyword>
<comment type="subunit">
    <text evidence="4">Homodimer.</text>
</comment>
<evidence type="ECO:0000256" key="11">
    <source>
        <dbReference type="ARBA" id="ARBA00023239"/>
    </source>
</evidence>
<comment type="cofactor">
    <cofactor evidence="2">
        <name>Fe cation</name>
        <dbReference type="ChEBI" id="CHEBI:24875"/>
    </cofactor>
</comment>
<evidence type="ECO:0000256" key="9">
    <source>
        <dbReference type="ARBA" id="ARBA00022929"/>
    </source>
</evidence>
<dbReference type="Gene3D" id="3.30.1360.80">
    <property type="entry name" value="S-ribosylhomocysteinase (LuxS)"/>
    <property type="match status" value="1"/>
</dbReference>
<dbReference type="InterPro" id="IPR037005">
    <property type="entry name" value="LuxS_sf"/>
</dbReference>
<evidence type="ECO:0000313" key="14">
    <source>
        <dbReference type="EMBL" id="MPM87651.1"/>
    </source>
</evidence>
<evidence type="ECO:0000256" key="6">
    <source>
        <dbReference type="ARBA" id="ARBA00015130"/>
    </source>
</evidence>
<keyword evidence="8" id="KW-0479">Metal-binding</keyword>
<dbReference type="PRINTS" id="PR01487">
    <property type="entry name" value="LUXSPROTEIN"/>
</dbReference>
<dbReference type="GO" id="GO:0009372">
    <property type="term" value="P:quorum sensing"/>
    <property type="evidence" value="ECO:0007669"/>
    <property type="project" value="UniProtKB-KW"/>
</dbReference>
<sequence length="148" mass="16061">MKTIASFTVDHDKLKPGLYLSRRDRNTYTLDIRLVKPNTCAIAPGALHTIEHLAATFLRNSSISDSVVYFGPMGCLTGCYLVLFDDVSEDKAAKAVEEAFGFVAGYEGMIPGASSSKECGNWKLHDLPGAKAVASEYLKSLCGKVMTY</sequence>
<dbReference type="EC" id="4.4.1.21" evidence="5"/>
<dbReference type="PANTHER" id="PTHR35799:SF1">
    <property type="entry name" value="S-RIBOSYLHOMOCYSTEINE LYASE"/>
    <property type="match status" value="1"/>
</dbReference>
<gene>
    <name evidence="14" type="primary">luxS_9</name>
    <name evidence="14" type="ORF">SDC9_134751</name>
</gene>
<evidence type="ECO:0000256" key="12">
    <source>
        <dbReference type="ARBA" id="ARBA00030600"/>
    </source>
</evidence>
<dbReference type="AlphaFoldDB" id="A0A645DEG3"/>
<keyword evidence="10" id="KW-0408">Iron</keyword>
<accession>A0A645DEG3</accession>
<dbReference type="Pfam" id="PF02664">
    <property type="entry name" value="LuxS"/>
    <property type="match status" value="1"/>
</dbReference>
<evidence type="ECO:0000256" key="1">
    <source>
        <dbReference type="ARBA" id="ARBA00000297"/>
    </source>
</evidence>
<dbReference type="SUPFAM" id="SSF63411">
    <property type="entry name" value="LuxS/MPP-like metallohydrolase"/>
    <property type="match status" value="1"/>
</dbReference>
<protein>
    <recommendedName>
        <fullName evidence="6">S-ribosylhomocysteine lyase</fullName>
        <ecNumber evidence="5">4.4.1.21</ecNumber>
    </recommendedName>
    <alternativeName>
        <fullName evidence="12">AI-2 synthesis protein</fullName>
    </alternativeName>
    <alternativeName>
        <fullName evidence="13">Autoinducer-2 production protein LuxS</fullName>
    </alternativeName>
</protein>
<comment type="caution">
    <text evidence="14">The sequence shown here is derived from an EMBL/GenBank/DDBJ whole genome shotgun (WGS) entry which is preliminary data.</text>
</comment>
<evidence type="ECO:0000256" key="3">
    <source>
        <dbReference type="ARBA" id="ARBA00007311"/>
    </source>
</evidence>
<keyword evidence="7" id="KW-0673">Quorum sensing</keyword>
<dbReference type="EMBL" id="VSSQ01035439">
    <property type="protein sequence ID" value="MPM87651.1"/>
    <property type="molecule type" value="Genomic_DNA"/>
</dbReference>
<dbReference type="GO" id="GO:0005506">
    <property type="term" value="F:iron ion binding"/>
    <property type="evidence" value="ECO:0007669"/>
    <property type="project" value="InterPro"/>
</dbReference>
<keyword evidence="9" id="KW-0071">Autoinducer synthesis</keyword>
<proteinExistence type="inferred from homology"/>
<evidence type="ECO:0000256" key="2">
    <source>
        <dbReference type="ARBA" id="ARBA00001962"/>
    </source>
</evidence>
<dbReference type="InterPro" id="IPR003815">
    <property type="entry name" value="S-ribosylhomocysteinase"/>
</dbReference>
<evidence type="ECO:0000256" key="8">
    <source>
        <dbReference type="ARBA" id="ARBA00022723"/>
    </source>
</evidence>
<comment type="catalytic activity">
    <reaction evidence="1">
        <text>S-(5-deoxy-D-ribos-5-yl)-L-homocysteine = (S)-4,5-dihydroxypentane-2,3-dione + L-homocysteine</text>
        <dbReference type="Rhea" id="RHEA:17753"/>
        <dbReference type="ChEBI" id="CHEBI:29484"/>
        <dbReference type="ChEBI" id="CHEBI:58195"/>
        <dbReference type="ChEBI" id="CHEBI:58199"/>
        <dbReference type="EC" id="4.4.1.21"/>
    </reaction>
</comment>
<dbReference type="GO" id="GO:0043768">
    <property type="term" value="F:S-ribosylhomocysteine lyase activity"/>
    <property type="evidence" value="ECO:0007669"/>
    <property type="project" value="UniProtKB-EC"/>
</dbReference>
<evidence type="ECO:0000256" key="4">
    <source>
        <dbReference type="ARBA" id="ARBA00011738"/>
    </source>
</evidence>
<organism evidence="14">
    <name type="scientific">bioreactor metagenome</name>
    <dbReference type="NCBI Taxonomy" id="1076179"/>
    <lineage>
        <taxon>unclassified sequences</taxon>
        <taxon>metagenomes</taxon>
        <taxon>ecological metagenomes</taxon>
    </lineage>
</organism>
<comment type="similarity">
    <text evidence="3">Belongs to the LuxS family.</text>
</comment>